<organism evidence="5 6">
    <name type="scientific">Zasmidium cellare ATCC 36951</name>
    <dbReference type="NCBI Taxonomy" id="1080233"/>
    <lineage>
        <taxon>Eukaryota</taxon>
        <taxon>Fungi</taxon>
        <taxon>Dikarya</taxon>
        <taxon>Ascomycota</taxon>
        <taxon>Pezizomycotina</taxon>
        <taxon>Dothideomycetes</taxon>
        <taxon>Dothideomycetidae</taxon>
        <taxon>Mycosphaerellales</taxon>
        <taxon>Mycosphaerellaceae</taxon>
        <taxon>Zasmidium</taxon>
    </lineage>
</organism>
<keyword evidence="1" id="KW-0479">Metal-binding</keyword>
<reference evidence="5" key="1">
    <citation type="journal article" date="2020" name="Stud. Mycol.">
        <title>101 Dothideomycetes genomes: a test case for predicting lifestyles and emergence of pathogens.</title>
        <authorList>
            <person name="Haridas S."/>
            <person name="Albert R."/>
            <person name="Binder M."/>
            <person name="Bloem J."/>
            <person name="Labutti K."/>
            <person name="Salamov A."/>
            <person name="Andreopoulos B."/>
            <person name="Baker S."/>
            <person name="Barry K."/>
            <person name="Bills G."/>
            <person name="Bluhm B."/>
            <person name="Cannon C."/>
            <person name="Castanera R."/>
            <person name="Culley D."/>
            <person name="Daum C."/>
            <person name="Ezra D."/>
            <person name="Gonzalez J."/>
            <person name="Henrissat B."/>
            <person name="Kuo A."/>
            <person name="Liang C."/>
            <person name="Lipzen A."/>
            <person name="Lutzoni F."/>
            <person name="Magnuson J."/>
            <person name="Mondo S."/>
            <person name="Nolan M."/>
            <person name="Ohm R."/>
            <person name="Pangilinan J."/>
            <person name="Park H.-J."/>
            <person name="Ramirez L."/>
            <person name="Alfaro M."/>
            <person name="Sun H."/>
            <person name="Tritt A."/>
            <person name="Yoshinaga Y."/>
            <person name="Zwiers L.-H."/>
            <person name="Turgeon B."/>
            <person name="Goodwin S."/>
            <person name="Spatafora J."/>
            <person name="Crous P."/>
            <person name="Grigoriev I."/>
        </authorList>
    </citation>
    <scope>NUCLEOTIDE SEQUENCE</scope>
    <source>
        <strain evidence="5">ATCC 36951</strain>
    </source>
</reference>
<keyword evidence="3" id="KW-0732">Signal</keyword>
<dbReference type="SUPFAM" id="SSF48056">
    <property type="entry name" value="Di-copper centre-containing domain"/>
    <property type="match status" value="1"/>
</dbReference>
<keyword evidence="2" id="KW-0186">Copper</keyword>
<accession>A0A6A6CER1</accession>
<protein>
    <recommendedName>
        <fullName evidence="4">Tyrosinase copper-binding domain-containing protein</fullName>
    </recommendedName>
</protein>
<dbReference type="GO" id="GO:0046872">
    <property type="term" value="F:metal ion binding"/>
    <property type="evidence" value="ECO:0007669"/>
    <property type="project" value="UniProtKB-KW"/>
</dbReference>
<evidence type="ECO:0000256" key="3">
    <source>
        <dbReference type="SAM" id="SignalP"/>
    </source>
</evidence>
<dbReference type="InterPro" id="IPR008922">
    <property type="entry name" value="Di-copper_centre_dom_sf"/>
</dbReference>
<sequence>MLSNSSRFLAFACLLLQATGVLSAQEPDNEPITPRRQQASFRQLVANYNQQTQSSLQGSCTAQNLIVRREWSDMDDQARQAFIQACFCLHQRPSQVNLPGARGAQTRWDDFVAIHAINNDPIHVSPILLSWHRHFNNEVERALREECGYQFGIPYLDFTRYQGVPPEQWPVFDNSPTSLSGNGVPTQDGCSCVTEGPLANWVVDLGDGGTDGRCARNPQQNGLGLNPHCLERRFDVGQLQFLSEQVVLGNILNNNDAASFMPAVERGPNFMHGSMHVFVGGTQDFTAFAPGEPIFLLLHAWLDLVYCVWQSLDPSTRFNDLAPPNAYVDTRQELGQGPPPQVDMQSPLPGFQQVRVIDTMSTTSGPYCYVYQ</sequence>
<dbReference type="OrthoDB" id="6132182at2759"/>
<feature type="signal peptide" evidence="3">
    <location>
        <begin position="1"/>
        <end position="24"/>
    </location>
</feature>
<dbReference type="GeneID" id="54560501"/>
<dbReference type="Proteomes" id="UP000799537">
    <property type="component" value="Unassembled WGS sequence"/>
</dbReference>
<dbReference type="GO" id="GO:0016491">
    <property type="term" value="F:oxidoreductase activity"/>
    <property type="evidence" value="ECO:0007669"/>
    <property type="project" value="InterPro"/>
</dbReference>
<dbReference type="InterPro" id="IPR050316">
    <property type="entry name" value="Tyrosinase/Hemocyanin"/>
</dbReference>
<proteinExistence type="predicted"/>
<dbReference type="PRINTS" id="PR00092">
    <property type="entry name" value="TYROSINASE"/>
</dbReference>
<dbReference type="PANTHER" id="PTHR11474">
    <property type="entry name" value="TYROSINASE FAMILY MEMBER"/>
    <property type="match status" value="1"/>
</dbReference>
<dbReference type="InterPro" id="IPR002227">
    <property type="entry name" value="Tyrosinase_Cu-bd"/>
</dbReference>
<feature type="domain" description="Tyrosinase copper-binding" evidence="4">
    <location>
        <begin position="106"/>
        <end position="311"/>
    </location>
</feature>
<gene>
    <name evidence="5" type="ORF">M409DRAFT_24404</name>
</gene>
<evidence type="ECO:0000256" key="2">
    <source>
        <dbReference type="ARBA" id="ARBA00023008"/>
    </source>
</evidence>
<evidence type="ECO:0000256" key="1">
    <source>
        <dbReference type="ARBA" id="ARBA00022723"/>
    </source>
</evidence>
<evidence type="ECO:0000259" key="4">
    <source>
        <dbReference type="Pfam" id="PF00264"/>
    </source>
</evidence>
<name>A0A6A6CER1_ZASCE</name>
<evidence type="ECO:0000313" key="6">
    <source>
        <dbReference type="Proteomes" id="UP000799537"/>
    </source>
</evidence>
<feature type="chain" id="PRO_5025479395" description="Tyrosinase copper-binding domain-containing protein" evidence="3">
    <location>
        <begin position="25"/>
        <end position="372"/>
    </location>
</feature>
<evidence type="ECO:0000313" key="5">
    <source>
        <dbReference type="EMBL" id="KAF2165551.1"/>
    </source>
</evidence>
<dbReference type="Gene3D" id="1.10.1280.10">
    <property type="entry name" value="Di-copper center containing domain from catechol oxidase"/>
    <property type="match status" value="1"/>
</dbReference>
<dbReference type="PANTHER" id="PTHR11474:SF126">
    <property type="entry name" value="TYROSINASE-LIKE PROTEIN TYR-1-RELATED"/>
    <property type="match status" value="1"/>
</dbReference>
<dbReference type="AlphaFoldDB" id="A0A6A6CER1"/>
<dbReference type="Pfam" id="PF00264">
    <property type="entry name" value="Tyrosinase"/>
    <property type="match status" value="1"/>
</dbReference>
<dbReference type="EMBL" id="ML993600">
    <property type="protein sequence ID" value="KAF2165551.1"/>
    <property type="molecule type" value="Genomic_DNA"/>
</dbReference>
<keyword evidence="6" id="KW-1185">Reference proteome</keyword>
<dbReference type="RefSeq" id="XP_033666440.1">
    <property type="nucleotide sequence ID" value="XM_033807229.1"/>
</dbReference>